<gene>
    <name evidence="2" type="ORF">FA740_17125</name>
</gene>
<dbReference type="InterPro" id="IPR027417">
    <property type="entry name" value="P-loop_NTPase"/>
</dbReference>
<accession>A0A4U0QHG3</accession>
<evidence type="ECO:0000313" key="2">
    <source>
        <dbReference type="EMBL" id="TJZ80730.1"/>
    </source>
</evidence>
<dbReference type="GO" id="GO:0005524">
    <property type="term" value="F:ATP binding"/>
    <property type="evidence" value="ECO:0007669"/>
    <property type="project" value="UniProtKB-KW"/>
</dbReference>
<evidence type="ECO:0000259" key="1">
    <source>
        <dbReference type="Pfam" id="PF13401"/>
    </source>
</evidence>
<proteinExistence type="predicted"/>
<dbReference type="Proteomes" id="UP000306223">
    <property type="component" value="Unassembled WGS sequence"/>
</dbReference>
<keyword evidence="2" id="KW-0067">ATP-binding</keyword>
<evidence type="ECO:0000313" key="3">
    <source>
        <dbReference type="Proteomes" id="UP000306223"/>
    </source>
</evidence>
<keyword evidence="3" id="KW-1185">Reference proteome</keyword>
<organism evidence="2 3">
    <name type="scientific">Paracoccus hibiscisoli</name>
    <dbReference type="NCBI Taxonomy" id="2023261"/>
    <lineage>
        <taxon>Bacteria</taxon>
        <taxon>Pseudomonadati</taxon>
        <taxon>Pseudomonadota</taxon>
        <taxon>Alphaproteobacteria</taxon>
        <taxon>Rhodobacterales</taxon>
        <taxon>Paracoccaceae</taxon>
        <taxon>Paracoccus</taxon>
    </lineage>
</organism>
<feature type="domain" description="ORC1/DEAH AAA+ ATPase" evidence="1">
    <location>
        <begin position="51"/>
        <end position="189"/>
    </location>
</feature>
<dbReference type="RefSeq" id="WP_136858028.1">
    <property type="nucleotide sequence ID" value="NZ_SUNH01000034.1"/>
</dbReference>
<dbReference type="Pfam" id="PF13401">
    <property type="entry name" value="AAA_22"/>
    <property type="match status" value="1"/>
</dbReference>
<comment type="caution">
    <text evidence="2">The sequence shown here is derived from an EMBL/GenBank/DDBJ whole genome shotgun (WGS) entry which is preliminary data.</text>
</comment>
<name>A0A4U0QHG3_9RHOB</name>
<reference evidence="2 3" key="1">
    <citation type="submission" date="2019-04" db="EMBL/GenBank/DDBJ databases">
        <authorList>
            <person name="Li J."/>
        </authorList>
    </citation>
    <scope>NUCLEOTIDE SEQUENCE [LARGE SCALE GENOMIC DNA]</scope>
    <source>
        <strain evidence="2 3">CCTCC AB2016182</strain>
    </source>
</reference>
<dbReference type="AlphaFoldDB" id="A0A4U0QHG3"/>
<dbReference type="GO" id="GO:0016887">
    <property type="term" value="F:ATP hydrolysis activity"/>
    <property type="evidence" value="ECO:0007669"/>
    <property type="project" value="InterPro"/>
</dbReference>
<dbReference type="EMBL" id="SUNH01000034">
    <property type="protein sequence ID" value="TJZ80730.1"/>
    <property type="molecule type" value="Genomic_DNA"/>
</dbReference>
<keyword evidence="2" id="KW-0547">Nucleotide-binding</keyword>
<dbReference type="InterPro" id="IPR049945">
    <property type="entry name" value="AAA_22"/>
</dbReference>
<dbReference type="Gene3D" id="3.40.50.300">
    <property type="entry name" value="P-loop containing nucleotide triphosphate hydrolases"/>
    <property type="match status" value="1"/>
</dbReference>
<dbReference type="OrthoDB" id="5288220at2"/>
<sequence length="325" mass="36918">MTSFIDFTAVEAASSLKSAHYRFPRTKELHDALAWCVTDYYAKAMSGREYEARGLLVTGRSRVGKTREIQRLLSKFNQSATVMPDGRPARFINCTLSGRMTWKDLGMKTLTALGYPAAGRRTQNSIWDMVLDQAKRQGVVGIHYDECQHMFSDTGTANNRVVLDSFKALLKDPRWPLVLILSGVPDLAKHIERDTASEERKQLRYLLRPIHFDVIDPSKDLEELNSLAFSFADKVGLQFDSLSTLDFLKRLSHASSYRWGLAIELMIEAFIITKQSSGLEVTTKQFSKAFSLIHGLPNGFSPFDVDDYEDTFDEERLLRLLDRSD</sequence>
<dbReference type="SUPFAM" id="SSF52540">
    <property type="entry name" value="P-loop containing nucleoside triphosphate hydrolases"/>
    <property type="match status" value="1"/>
</dbReference>
<protein>
    <submittedName>
        <fullName evidence="2">ATP-binding protein</fullName>
    </submittedName>
</protein>